<evidence type="ECO:0000313" key="2">
    <source>
        <dbReference type="Proteomes" id="UP001226091"/>
    </source>
</evidence>
<keyword evidence="2" id="KW-1185">Reference proteome</keyword>
<evidence type="ECO:0000313" key="1">
    <source>
        <dbReference type="EMBL" id="WHZ57628.1"/>
    </source>
</evidence>
<protein>
    <submittedName>
        <fullName evidence="1">GntR family transcriptional regulator</fullName>
    </submittedName>
</protein>
<name>A0ACD4RAW3_9BACI</name>
<reference evidence="2" key="1">
    <citation type="journal article" date="2025" name="Aquaculture">
        <title>Assessment of the bioflocculant production and safety properties of Metabacillus hrfriensis sp. nov. based on phenotypic and whole-genome sequencing analysis.</title>
        <authorList>
            <person name="Zhang R."/>
            <person name="Zhao Z."/>
            <person name="Luo L."/>
            <person name="Wang S."/>
            <person name="Guo K."/>
            <person name="Xu W."/>
        </authorList>
    </citation>
    <scope>NUCLEOTIDE SEQUENCE [LARGE SCALE GENOMIC DNA]</scope>
    <source>
        <strain evidence="2">CT-WN-B3</strain>
    </source>
</reference>
<accession>A0ACD4RAW3</accession>
<gene>
    <name evidence="1" type="ORF">QLQ22_23780</name>
</gene>
<organism evidence="1 2">
    <name type="scientific">Metabacillus hrfriensis</name>
    <dbReference type="NCBI Taxonomy" id="3048891"/>
    <lineage>
        <taxon>Bacteria</taxon>
        <taxon>Bacillati</taxon>
        <taxon>Bacillota</taxon>
        <taxon>Bacilli</taxon>
        <taxon>Bacillales</taxon>
        <taxon>Bacillaceae</taxon>
        <taxon>Metabacillus</taxon>
    </lineage>
</organism>
<dbReference type="Proteomes" id="UP001226091">
    <property type="component" value="Chromosome"/>
</dbReference>
<dbReference type="EMBL" id="CP126116">
    <property type="protein sequence ID" value="WHZ57628.1"/>
    <property type="molecule type" value="Genomic_DNA"/>
</dbReference>
<sequence>MNSTIDFDNDLSLYLQVKQILLKRIQEKVWPANTLIPTEQELIEEFQVSRTTLRQAISMLVQDGLLERKQGRGTIVKPQLLVSHLGALKGFAEEAIEKGLTPRSKLIRAEFKQHVYFEKSMLQLQEDEEVLLIERIRFADDRPIAIECSYWPSYIGHIILKYDLNTAKFYEILEENEIYLKRANEQITAINATLNEADLLGIRGGEALLKMTRLSFGFDDKPIEFTSTKYHSDQYHYNIDLKR</sequence>
<proteinExistence type="predicted"/>